<dbReference type="RefSeq" id="WP_092346348.1">
    <property type="nucleotide sequence ID" value="NZ_FNQN01000004.1"/>
</dbReference>
<evidence type="ECO:0000256" key="8">
    <source>
        <dbReference type="ARBA" id="ARBA00023306"/>
    </source>
</evidence>
<comment type="similarity">
    <text evidence="10">Belongs to the MurCDEF family. MurF subfamily.</text>
</comment>
<comment type="function">
    <text evidence="10 11">Involved in cell wall formation. Catalyzes the final step in the synthesis of UDP-N-acetylmuramoyl-pentapeptide, the precursor of murein.</text>
</comment>
<evidence type="ECO:0000256" key="3">
    <source>
        <dbReference type="ARBA" id="ARBA00022618"/>
    </source>
</evidence>
<evidence type="ECO:0000256" key="1">
    <source>
        <dbReference type="ARBA" id="ARBA00022490"/>
    </source>
</evidence>
<evidence type="ECO:0000313" key="15">
    <source>
        <dbReference type="EMBL" id="SEA22919.1"/>
    </source>
</evidence>
<evidence type="ECO:0000313" key="16">
    <source>
        <dbReference type="Proteomes" id="UP000199409"/>
    </source>
</evidence>
<evidence type="ECO:0000256" key="6">
    <source>
        <dbReference type="ARBA" id="ARBA00022960"/>
    </source>
</evidence>
<dbReference type="GO" id="GO:0009252">
    <property type="term" value="P:peptidoglycan biosynthetic process"/>
    <property type="evidence" value="ECO:0007669"/>
    <property type="project" value="UniProtKB-UniRule"/>
</dbReference>
<dbReference type="GO" id="GO:0051301">
    <property type="term" value="P:cell division"/>
    <property type="evidence" value="ECO:0007669"/>
    <property type="project" value="UniProtKB-KW"/>
</dbReference>
<dbReference type="Gene3D" id="3.40.1190.10">
    <property type="entry name" value="Mur-like, catalytic domain"/>
    <property type="match status" value="1"/>
</dbReference>
<dbReference type="Proteomes" id="UP000199409">
    <property type="component" value="Unassembled WGS sequence"/>
</dbReference>
<feature type="binding site" evidence="10">
    <location>
        <begin position="108"/>
        <end position="114"/>
    </location>
    <ligand>
        <name>ATP</name>
        <dbReference type="ChEBI" id="CHEBI:30616"/>
    </ligand>
</feature>
<evidence type="ECO:0000256" key="10">
    <source>
        <dbReference type="HAMAP-Rule" id="MF_02019"/>
    </source>
</evidence>
<dbReference type="Pfam" id="PF01225">
    <property type="entry name" value="Mur_ligase"/>
    <property type="match status" value="1"/>
</dbReference>
<keyword evidence="8 10" id="KW-0131">Cell cycle</keyword>
<keyword evidence="7 10" id="KW-0573">Peptidoglycan synthesis</keyword>
<evidence type="ECO:0000259" key="14">
    <source>
        <dbReference type="Pfam" id="PF08245"/>
    </source>
</evidence>
<dbReference type="Gene3D" id="3.90.190.20">
    <property type="entry name" value="Mur ligase, C-terminal domain"/>
    <property type="match status" value="1"/>
</dbReference>
<organism evidence="15 16">
    <name type="scientific">Desulfuromusa kysingii</name>
    <dbReference type="NCBI Taxonomy" id="37625"/>
    <lineage>
        <taxon>Bacteria</taxon>
        <taxon>Pseudomonadati</taxon>
        <taxon>Thermodesulfobacteriota</taxon>
        <taxon>Desulfuromonadia</taxon>
        <taxon>Desulfuromonadales</taxon>
        <taxon>Geopsychrobacteraceae</taxon>
        <taxon>Desulfuromusa</taxon>
    </lineage>
</organism>
<comment type="pathway">
    <text evidence="10 11">Cell wall biogenesis; peptidoglycan biosynthesis.</text>
</comment>
<reference evidence="15 16" key="1">
    <citation type="submission" date="2016-10" db="EMBL/GenBank/DDBJ databases">
        <authorList>
            <person name="de Groot N.N."/>
        </authorList>
    </citation>
    <scope>NUCLEOTIDE SEQUENCE [LARGE SCALE GENOMIC DNA]</scope>
    <source>
        <strain evidence="15 16">DSM 7343</strain>
    </source>
</reference>
<feature type="domain" description="Mur ligase C-terminal" evidence="13">
    <location>
        <begin position="313"/>
        <end position="439"/>
    </location>
</feature>
<comment type="subcellular location">
    <subcellularLocation>
        <location evidence="10 11">Cytoplasm</location>
    </subcellularLocation>
</comment>
<keyword evidence="3 10" id="KW-0132">Cell division</keyword>
<dbReference type="OrthoDB" id="9801978at2"/>
<keyword evidence="6 10" id="KW-0133">Cell shape</keyword>
<evidence type="ECO:0000256" key="9">
    <source>
        <dbReference type="ARBA" id="ARBA00023316"/>
    </source>
</evidence>
<dbReference type="GO" id="GO:0071555">
    <property type="term" value="P:cell wall organization"/>
    <property type="evidence" value="ECO:0007669"/>
    <property type="project" value="UniProtKB-KW"/>
</dbReference>
<dbReference type="Pfam" id="PF08245">
    <property type="entry name" value="Mur_ligase_M"/>
    <property type="match status" value="1"/>
</dbReference>
<dbReference type="GO" id="GO:0005737">
    <property type="term" value="C:cytoplasm"/>
    <property type="evidence" value="ECO:0007669"/>
    <property type="project" value="UniProtKB-SubCell"/>
</dbReference>
<gene>
    <name evidence="10" type="primary">murF</name>
    <name evidence="15" type="ORF">SAMN05660420_01522</name>
</gene>
<evidence type="ECO:0000256" key="5">
    <source>
        <dbReference type="ARBA" id="ARBA00022840"/>
    </source>
</evidence>
<dbReference type="InterPro" id="IPR004101">
    <property type="entry name" value="Mur_ligase_C"/>
</dbReference>
<keyword evidence="1 10" id="KW-0963">Cytoplasm</keyword>
<dbReference type="InterPro" id="IPR005863">
    <property type="entry name" value="UDP-N-AcMur_synth"/>
</dbReference>
<proteinExistence type="inferred from homology"/>
<dbReference type="SUPFAM" id="SSF53623">
    <property type="entry name" value="MurD-like peptide ligases, catalytic domain"/>
    <property type="match status" value="1"/>
</dbReference>
<dbReference type="STRING" id="37625.SAMN05660420_01522"/>
<accession>A0A1H3ZGK6</accession>
<dbReference type="GO" id="GO:0008766">
    <property type="term" value="F:UDP-N-acetylmuramoylalanyl-D-glutamyl-2,6-diaminopimelate-D-alanyl-D-alanine ligase activity"/>
    <property type="evidence" value="ECO:0007669"/>
    <property type="project" value="RHEA"/>
</dbReference>
<evidence type="ECO:0000256" key="4">
    <source>
        <dbReference type="ARBA" id="ARBA00022741"/>
    </source>
</evidence>
<dbReference type="HAMAP" id="MF_02019">
    <property type="entry name" value="MurF"/>
    <property type="match status" value="1"/>
</dbReference>
<evidence type="ECO:0000256" key="2">
    <source>
        <dbReference type="ARBA" id="ARBA00022598"/>
    </source>
</evidence>
<dbReference type="InterPro" id="IPR000713">
    <property type="entry name" value="Mur_ligase_N"/>
</dbReference>
<dbReference type="GO" id="GO:0005524">
    <property type="term" value="F:ATP binding"/>
    <property type="evidence" value="ECO:0007669"/>
    <property type="project" value="UniProtKB-UniRule"/>
</dbReference>
<dbReference type="AlphaFoldDB" id="A0A1H3ZGK6"/>
<evidence type="ECO:0000259" key="13">
    <source>
        <dbReference type="Pfam" id="PF02875"/>
    </source>
</evidence>
<dbReference type="EMBL" id="FNQN01000004">
    <property type="protein sequence ID" value="SEA22919.1"/>
    <property type="molecule type" value="Genomic_DNA"/>
</dbReference>
<evidence type="ECO:0000256" key="11">
    <source>
        <dbReference type="RuleBase" id="RU004136"/>
    </source>
</evidence>
<dbReference type="InterPro" id="IPR035911">
    <property type="entry name" value="MurE/MurF_N"/>
</dbReference>
<name>A0A1H3ZGK6_9BACT</name>
<evidence type="ECO:0000259" key="12">
    <source>
        <dbReference type="Pfam" id="PF01225"/>
    </source>
</evidence>
<dbReference type="EC" id="6.3.2.10" evidence="10 11"/>
<dbReference type="NCBIfam" id="TIGR01143">
    <property type="entry name" value="murF"/>
    <property type="match status" value="1"/>
</dbReference>
<keyword evidence="4 10" id="KW-0547">Nucleotide-binding</keyword>
<dbReference type="Gene3D" id="3.40.1390.10">
    <property type="entry name" value="MurE/MurF, N-terminal domain"/>
    <property type="match status" value="1"/>
</dbReference>
<keyword evidence="9 10" id="KW-0961">Cell wall biogenesis/degradation</keyword>
<dbReference type="PANTHER" id="PTHR43024:SF1">
    <property type="entry name" value="UDP-N-ACETYLMURAMOYL-TRIPEPTIDE--D-ALANYL-D-ALANINE LIGASE"/>
    <property type="match status" value="1"/>
</dbReference>
<keyword evidence="5 10" id="KW-0067">ATP-binding</keyword>
<keyword evidence="16" id="KW-1185">Reference proteome</keyword>
<dbReference type="InterPro" id="IPR036615">
    <property type="entry name" value="Mur_ligase_C_dom_sf"/>
</dbReference>
<dbReference type="InterPro" id="IPR036565">
    <property type="entry name" value="Mur-like_cat_sf"/>
</dbReference>
<dbReference type="InterPro" id="IPR013221">
    <property type="entry name" value="Mur_ligase_cen"/>
</dbReference>
<dbReference type="Pfam" id="PF02875">
    <property type="entry name" value="Mur_ligase_C"/>
    <property type="match status" value="1"/>
</dbReference>
<dbReference type="GO" id="GO:0008360">
    <property type="term" value="P:regulation of cell shape"/>
    <property type="evidence" value="ECO:0007669"/>
    <property type="project" value="UniProtKB-KW"/>
</dbReference>
<dbReference type="SUPFAM" id="SSF53244">
    <property type="entry name" value="MurD-like peptide ligases, peptide-binding domain"/>
    <property type="match status" value="1"/>
</dbReference>
<feature type="domain" description="Mur ligase central" evidence="14">
    <location>
        <begin position="106"/>
        <end position="291"/>
    </location>
</feature>
<dbReference type="SUPFAM" id="SSF63418">
    <property type="entry name" value="MurE/MurF N-terminal domain"/>
    <property type="match status" value="1"/>
</dbReference>
<sequence length="464" mass="48663">MFDLERIARITDGDFSGRKVNCQLSGISTDSRNLIPGSLFVPLRGERFDGHDYLSQAVKNGVAACLTEEVVAGLSVPVVRVADTLRALGDIAAAYRLQLNGPLVAITGSVGKTTTKEMLATILLQVGPGLKTAGNFNNLIGLPLTLFRLEKEHQWAVLEMGTSAIGEIERLTEIARPTVGIITNIGPAHLATLQGLDGVSRAKGELFAGLQGGTAILNRDDYRVARLPVANGVKKLTYGLSIDAQVRAENIEEDRIGVRFELLIAGQKSAVQLALPGKHNVLNALAAAAAASELSVPMTEIVTGLAKFRAIPGRMNLSPLPCGGLLLDDSYNSNPLSAYAALDVLATLPGPGRRVAVLGDMLELGEKSAKMHIDLGAKAAEKTELLIAVGGFATQICQGAATAGMNPEQMVALADTAAAIEYLQKQQRSGDKVLVKGSRGVRLEQLAAALKATVAASVNGKKGN</sequence>
<dbReference type="GO" id="GO:0047480">
    <property type="term" value="F:UDP-N-acetylmuramoyl-tripeptide-D-alanyl-D-alanine ligase activity"/>
    <property type="evidence" value="ECO:0007669"/>
    <property type="project" value="UniProtKB-UniRule"/>
</dbReference>
<evidence type="ECO:0000256" key="7">
    <source>
        <dbReference type="ARBA" id="ARBA00022984"/>
    </source>
</evidence>
<feature type="domain" description="Mur ligase N-terminal catalytic" evidence="12">
    <location>
        <begin position="25"/>
        <end position="96"/>
    </location>
</feature>
<dbReference type="UniPathway" id="UPA00219"/>
<protein>
    <recommendedName>
        <fullName evidence="10 11">UDP-N-acetylmuramoyl-tripeptide--D-alanyl-D-alanine ligase</fullName>
        <ecNumber evidence="10 11">6.3.2.10</ecNumber>
    </recommendedName>
    <alternativeName>
        <fullName evidence="10">D-alanyl-D-alanine-adding enzyme</fullName>
    </alternativeName>
</protein>
<comment type="catalytic activity">
    <reaction evidence="10 11">
        <text>D-alanyl-D-alanine + UDP-N-acetyl-alpha-D-muramoyl-L-alanyl-gamma-D-glutamyl-meso-2,6-diaminopimelate + ATP = UDP-N-acetyl-alpha-D-muramoyl-L-alanyl-gamma-D-glutamyl-meso-2,6-diaminopimeloyl-D-alanyl-D-alanine + ADP + phosphate + H(+)</text>
        <dbReference type="Rhea" id="RHEA:28374"/>
        <dbReference type="ChEBI" id="CHEBI:15378"/>
        <dbReference type="ChEBI" id="CHEBI:30616"/>
        <dbReference type="ChEBI" id="CHEBI:43474"/>
        <dbReference type="ChEBI" id="CHEBI:57822"/>
        <dbReference type="ChEBI" id="CHEBI:61386"/>
        <dbReference type="ChEBI" id="CHEBI:83905"/>
        <dbReference type="ChEBI" id="CHEBI:456216"/>
        <dbReference type="EC" id="6.3.2.10"/>
    </reaction>
</comment>
<dbReference type="InterPro" id="IPR051046">
    <property type="entry name" value="MurCDEF_CellWall_CoF430Synth"/>
</dbReference>
<dbReference type="PANTHER" id="PTHR43024">
    <property type="entry name" value="UDP-N-ACETYLMURAMOYL-TRIPEPTIDE--D-ALANYL-D-ALANINE LIGASE"/>
    <property type="match status" value="1"/>
</dbReference>
<keyword evidence="2 10" id="KW-0436">Ligase</keyword>